<dbReference type="Proteomes" id="UP000322234">
    <property type="component" value="Unassembled WGS sequence"/>
</dbReference>
<dbReference type="AlphaFoldDB" id="A0A6B0S376"/>
<protein>
    <submittedName>
        <fullName evidence="1">Uncharacterized protein</fullName>
    </submittedName>
</protein>
<name>A0A6B0S376_9CETA</name>
<sequence length="106" mass="11940">MESVIMESVVMESVMMECVLREPVMRESVVMESVMMESMAQFLCSHFLKRNRSRGGFCWSPSHSHHWSERGEAHWPGCSLGVLTTAGCVPYQHLISSIGFLSSSQI</sequence>
<proteinExistence type="predicted"/>
<reference evidence="1" key="1">
    <citation type="submission" date="2019-10" db="EMBL/GenBank/DDBJ databases">
        <title>The sequence and de novo assembly of the wild yak genome.</title>
        <authorList>
            <person name="Liu Y."/>
        </authorList>
    </citation>
    <scope>NUCLEOTIDE SEQUENCE [LARGE SCALE GENOMIC DNA]</scope>
    <source>
        <strain evidence="1">WY2019</strain>
    </source>
</reference>
<keyword evidence="2" id="KW-1185">Reference proteome</keyword>
<accession>A0A6B0S376</accession>
<evidence type="ECO:0000313" key="1">
    <source>
        <dbReference type="EMBL" id="MXQ96939.1"/>
    </source>
</evidence>
<dbReference type="EMBL" id="VBQZ03000177">
    <property type="protein sequence ID" value="MXQ96939.1"/>
    <property type="molecule type" value="Genomic_DNA"/>
</dbReference>
<comment type="caution">
    <text evidence="1">The sequence shown here is derived from an EMBL/GenBank/DDBJ whole genome shotgun (WGS) entry which is preliminary data.</text>
</comment>
<organism evidence="1 2">
    <name type="scientific">Bos mutus</name>
    <name type="common">wild yak</name>
    <dbReference type="NCBI Taxonomy" id="72004"/>
    <lineage>
        <taxon>Eukaryota</taxon>
        <taxon>Metazoa</taxon>
        <taxon>Chordata</taxon>
        <taxon>Craniata</taxon>
        <taxon>Vertebrata</taxon>
        <taxon>Euteleostomi</taxon>
        <taxon>Mammalia</taxon>
        <taxon>Eutheria</taxon>
        <taxon>Laurasiatheria</taxon>
        <taxon>Artiodactyla</taxon>
        <taxon>Ruminantia</taxon>
        <taxon>Pecora</taxon>
        <taxon>Bovidae</taxon>
        <taxon>Bovinae</taxon>
        <taxon>Bos</taxon>
    </lineage>
</organism>
<gene>
    <name evidence="1" type="ORF">E5288_WYG017874</name>
</gene>
<evidence type="ECO:0000313" key="2">
    <source>
        <dbReference type="Proteomes" id="UP000322234"/>
    </source>
</evidence>